<accession>A0AAD6R114</accession>
<name>A0AAD6R114_9ROSI</name>
<evidence type="ECO:0000256" key="1">
    <source>
        <dbReference type="SAM" id="MobiDB-lite"/>
    </source>
</evidence>
<feature type="compositionally biased region" description="Low complexity" evidence="1">
    <location>
        <begin position="40"/>
        <end position="49"/>
    </location>
</feature>
<feature type="compositionally biased region" description="Polar residues" evidence="1">
    <location>
        <begin position="18"/>
        <end position="39"/>
    </location>
</feature>
<dbReference type="AlphaFoldDB" id="A0AAD6R114"/>
<dbReference type="EMBL" id="JAQIZT010000004">
    <property type="protein sequence ID" value="KAJ7000326.1"/>
    <property type="molecule type" value="Genomic_DNA"/>
</dbReference>
<feature type="region of interest" description="Disordered" evidence="1">
    <location>
        <begin position="1"/>
        <end position="54"/>
    </location>
</feature>
<sequence length="74" mass="7970">MCSLESAQRPRHGVELQLHSNQQYIPYTENNDNKASGKQSENSKSSDGSSNRKVVISAPAATITSSVEKAASFT</sequence>
<evidence type="ECO:0000313" key="2">
    <source>
        <dbReference type="EMBL" id="KAJ7000326.1"/>
    </source>
</evidence>
<organism evidence="2 3">
    <name type="scientific">Populus alba x Populus x berolinensis</name>
    <dbReference type="NCBI Taxonomy" id="444605"/>
    <lineage>
        <taxon>Eukaryota</taxon>
        <taxon>Viridiplantae</taxon>
        <taxon>Streptophyta</taxon>
        <taxon>Embryophyta</taxon>
        <taxon>Tracheophyta</taxon>
        <taxon>Spermatophyta</taxon>
        <taxon>Magnoliopsida</taxon>
        <taxon>eudicotyledons</taxon>
        <taxon>Gunneridae</taxon>
        <taxon>Pentapetalae</taxon>
        <taxon>rosids</taxon>
        <taxon>fabids</taxon>
        <taxon>Malpighiales</taxon>
        <taxon>Salicaceae</taxon>
        <taxon>Saliceae</taxon>
        <taxon>Populus</taxon>
    </lineage>
</organism>
<evidence type="ECO:0000313" key="3">
    <source>
        <dbReference type="Proteomes" id="UP001164929"/>
    </source>
</evidence>
<dbReference type="Proteomes" id="UP001164929">
    <property type="component" value="Chromosome 4"/>
</dbReference>
<reference evidence="2 3" key="1">
    <citation type="journal article" date="2023" name="Mol. Ecol. Resour.">
        <title>Chromosome-level genome assembly of a triploid poplar Populus alba 'Berolinensis'.</title>
        <authorList>
            <person name="Chen S."/>
            <person name="Yu Y."/>
            <person name="Wang X."/>
            <person name="Wang S."/>
            <person name="Zhang T."/>
            <person name="Zhou Y."/>
            <person name="He R."/>
            <person name="Meng N."/>
            <person name="Wang Y."/>
            <person name="Liu W."/>
            <person name="Liu Z."/>
            <person name="Liu J."/>
            <person name="Guo Q."/>
            <person name="Huang H."/>
            <person name="Sederoff R.R."/>
            <person name="Wang G."/>
            <person name="Qu G."/>
            <person name="Chen S."/>
        </authorList>
    </citation>
    <scope>NUCLEOTIDE SEQUENCE [LARGE SCALE GENOMIC DNA]</scope>
    <source>
        <strain evidence="2">SC-2020</strain>
    </source>
</reference>
<comment type="caution">
    <text evidence="2">The sequence shown here is derived from an EMBL/GenBank/DDBJ whole genome shotgun (WGS) entry which is preliminary data.</text>
</comment>
<gene>
    <name evidence="2" type="ORF">NC653_010953</name>
</gene>
<keyword evidence="3" id="KW-1185">Reference proteome</keyword>
<protein>
    <submittedName>
        <fullName evidence="2">Uncharacterized protein</fullName>
    </submittedName>
</protein>
<proteinExistence type="predicted"/>